<organism evidence="1">
    <name type="scientific">freshwater metagenome</name>
    <dbReference type="NCBI Taxonomy" id="449393"/>
    <lineage>
        <taxon>unclassified sequences</taxon>
        <taxon>metagenomes</taxon>
        <taxon>ecological metagenomes</taxon>
    </lineage>
</organism>
<name>A0A6J6SVQ5_9ZZZZ</name>
<dbReference type="AlphaFoldDB" id="A0A6J6SVQ5"/>
<protein>
    <submittedName>
        <fullName evidence="1">Unannotated protein</fullName>
    </submittedName>
</protein>
<evidence type="ECO:0000313" key="1">
    <source>
        <dbReference type="EMBL" id="CAB4738992.1"/>
    </source>
</evidence>
<gene>
    <name evidence="1" type="ORF">UFOPK2761_01119</name>
</gene>
<sequence length="220" mass="23295">MTPVDARRLGLAALAVVLLAAAGAALGYAAGLETPEPLVVDAVPVAAADPAYPRDPVLRVLPDPDDPPLRPGLPTERVVVGASPFSVALPVPRGWVRSDATAGETRFYPEAPTDDTVGGYFVRVRLVGNQYLSVPAQLDARLEALSTASGIEDLTLESRSFDALVVSYVADGYRRVAMEQFVAPPGEEVASAYVAVIGRERDRDGLADLLDRLTSGLRFE</sequence>
<proteinExistence type="predicted"/>
<accession>A0A6J6SVQ5</accession>
<dbReference type="EMBL" id="CAEZYQ010000007">
    <property type="protein sequence ID" value="CAB4738992.1"/>
    <property type="molecule type" value="Genomic_DNA"/>
</dbReference>
<reference evidence="1" key="1">
    <citation type="submission" date="2020-05" db="EMBL/GenBank/DDBJ databases">
        <authorList>
            <person name="Chiriac C."/>
            <person name="Salcher M."/>
            <person name="Ghai R."/>
            <person name="Kavagutti S V."/>
        </authorList>
    </citation>
    <scope>NUCLEOTIDE SEQUENCE</scope>
</reference>